<reference evidence="9" key="1">
    <citation type="journal article" date="2021" name="Microorganisms">
        <title>The Ever-Expanding Pseudomonas Genus: Description of 43 New Species and Partition of the Pseudomonas putida Group.</title>
        <authorList>
            <person name="Girard L."/>
            <person name="Lood C."/>
            <person name="Hofte M."/>
            <person name="Vandamme P."/>
            <person name="Rokni-Zadeh H."/>
            <person name="van Noort V."/>
            <person name="Lavigne R."/>
            <person name="De Mot R."/>
        </authorList>
    </citation>
    <scope>NUCLEOTIDE SEQUENCE</scope>
    <source>
        <strain evidence="9">COW40</strain>
    </source>
</reference>
<dbReference type="InterPro" id="IPR002500">
    <property type="entry name" value="PAPS_reduct_dom"/>
</dbReference>
<evidence type="ECO:0000256" key="5">
    <source>
        <dbReference type="ARBA" id="ARBA00022840"/>
    </source>
</evidence>
<dbReference type="NCBIfam" id="TIGR02039">
    <property type="entry name" value="CysD"/>
    <property type="match status" value="1"/>
</dbReference>
<dbReference type="EMBL" id="CP077076">
    <property type="protein sequence ID" value="QXH51547.1"/>
    <property type="molecule type" value="Genomic_DNA"/>
</dbReference>
<feature type="compositionally biased region" description="Basic and acidic residues" evidence="7">
    <location>
        <begin position="480"/>
        <end position="489"/>
    </location>
</feature>
<feature type="region of interest" description="Disordered" evidence="7">
    <location>
        <begin position="463"/>
        <end position="489"/>
    </location>
</feature>
<keyword evidence="4" id="KW-0547">Nucleotide-binding</keyword>
<protein>
    <recommendedName>
        <fullName evidence="1">sulfate adenylyltransferase</fullName>
        <ecNumber evidence="1">2.7.7.4</ecNumber>
    </recommendedName>
    <alternativeName>
        <fullName evidence="6">Sulfate adenylate transferase</fullName>
    </alternativeName>
</protein>
<dbReference type="InterPro" id="IPR011784">
    <property type="entry name" value="SO4_adenylTrfase_ssu"/>
</dbReference>
<accession>A0ABX8N5E9</accession>
<dbReference type="Proteomes" id="UP001046350">
    <property type="component" value="Chromosome"/>
</dbReference>
<dbReference type="NCBIfam" id="NF003587">
    <property type="entry name" value="PRK05253.1"/>
    <property type="match status" value="1"/>
</dbReference>
<evidence type="ECO:0000259" key="8">
    <source>
        <dbReference type="Pfam" id="PF01507"/>
    </source>
</evidence>
<name>A0ABX8N5E9_9PSED</name>
<organism evidence="9 10">
    <name type="scientific">Pseudomonas fakonensis</name>
    <dbReference type="NCBI Taxonomy" id="2842355"/>
    <lineage>
        <taxon>Bacteria</taxon>
        <taxon>Pseudomonadati</taxon>
        <taxon>Pseudomonadota</taxon>
        <taxon>Gammaproteobacteria</taxon>
        <taxon>Pseudomonadales</taxon>
        <taxon>Pseudomonadaceae</taxon>
        <taxon>Pseudomonas</taxon>
    </lineage>
</organism>
<dbReference type="NCBIfam" id="NF009214">
    <property type="entry name" value="PRK12563.1"/>
    <property type="match status" value="1"/>
</dbReference>
<dbReference type="PANTHER" id="PTHR43196:SF1">
    <property type="entry name" value="SULFATE ADENYLYLTRANSFERASE SUBUNIT 2"/>
    <property type="match status" value="1"/>
</dbReference>
<evidence type="ECO:0000256" key="3">
    <source>
        <dbReference type="ARBA" id="ARBA00022695"/>
    </source>
</evidence>
<sequence>MSQITTVFAAAISGLEAEQVWNTERAYAHLNQCGQADSKRTAERRLNGCGLLPTELSDVLLRDEKDRRLNTLVLAWALEQARKRRDRVLFAQLSPLPTGKPCLHANDARGARFWVPLATLDLPALRNAFAALQQNIGKPLAIFPHGALVGLLHDAGDMPEIRFCPQAYLPVMSAGIELPRFGTPAVRPLGELSAHLKRLEAESIHILREAVAEARNPAMLYSSGKDSGVLLHLARKAFYPSQPPFPLLHVDTGWDFQEMYLFRDLMMRESGMEMLVHSNAQAIEKQINPFDHGGGLFTDITATQALCQALEKHKFDMVLGGARRDEQKSRAKERIFSSRSATHHWAPKSQRPELWGLYNTRQQQNASMRVFPLSNWTELDIWHYIYLERIPVVPLYFSKPRAVVVRPEMIRVVNDGRCRLLPGEQIQIRNVRFRSLGCYPLSGAIDSEATSIEDVLMELVNTHQPERQGRLDDTDSAGSMEKRKREGYF</sequence>
<keyword evidence="3 9" id="KW-0548">Nucleotidyltransferase</keyword>
<dbReference type="GO" id="GO:0004781">
    <property type="term" value="F:sulfate adenylyltransferase (ATP) activity"/>
    <property type="evidence" value="ECO:0007669"/>
    <property type="project" value="UniProtKB-EC"/>
</dbReference>
<dbReference type="Pfam" id="PF01507">
    <property type="entry name" value="PAPS_reduct"/>
    <property type="match status" value="1"/>
</dbReference>
<feature type="compositionally biased region" description="Basic and acidic residues" evidence="7">
    <location>
        <begin position="464"/>
        <end position="473"/>
    </location>
</feature>
<keyword evidence="10" id="KW-1185">Reference proteome</keyword>
<keyword evidence="5" id="KW-0067">ATP-binding</keyword>
<evidence type="ECO:0000256" key="1">
    <source>
        <dbReference type="ARBA" id="ARBA00012391"/>
    </source>
</evidence>
<evidence type="ECO:0000313" key="10">
    <source>
        <dbReference type="Proteomes" id="UP001046350"/>
    </source>
</evidence>
<dbReference type="InterPro" id="IPR050128">
    <property type="entry name" value="Sulfate_adenylyltrnsfr_sub2"/>
</dbReference>
<proteinExistence type="predicted"/>
<gene>
    <name evidence="9" type="primary">cysD</name>
    <name evidence="9" type="ORF">KSS94_27045</name>
</gene>
<evidence type="ECO:0000256" key="2">
    <source>
        <dbReference type="ARBA" id="ARBA00022679"/>
    </source>
</evidence>
<evidence type="ECO:0000256" key="7">
    <source>
        <dbReference type="SAM" id="MobiDB-lite"/>
    </source>
</evidence>
<dbReference type="EC" id="2.7.7.4" evidence="1"/>
<dbReference type="PANTHER" id="PTHR43196">
    <property type="entry name" value="SULFATE ADENYLYLTRANSFERASE SUBUNIT 2"/>
    <property type="match status" value="1"/>
</dbReference>
<evidence type="ECO:0000313" key="9">
    <source>
        <dbReference type="EMBL" id="QXH51547.1"/>
    </source>
</evidence>
<feature type="domain" description="Phosphoadenosine phosphosulphate reductase" evidence="8">
    <location>
        <begin position="217"/>
        <end position="443"/>
    </location>
</feature>
<evidence type="ECO:0000256" key="6">
    <source>
        <dbReference type="ARBA" id="ARBA00031812"/>
    </source>
</evidence>
<dbReference type="RefSeq" id="WP_217841063.1">
    <property type="nucleotide sequence ID" value="NZ_CP077076.1"/>
</dbReference>
<keyword evidence="2 9" id="KW-0808">Transferase</keyword>
<evidence type="ECO:0000256" key="4">
    <source>
        <dbReference type="ARBA" id="ARBA00022741"/>
    </source>
</evidence>